<dbReference type="PANTHER" id="PTHR15925">
    <property type="entry name" value="MITOCHONDRIAL RIBOSOMAL PROTEIN S23"/>
    <property type="match status" value="1"/>
</dbReference>
<dbReference type="GO" id="GO:0005739">
    <property type="term" value="C:mitochondrion"/>
    <property type="evidence" value="ECO:0007669"/>
    <property type="project" value="InterPro"/>
</dbReference>
<evidence type="ECO:0000313" key="10">
    <source>
        <dbReference type="Proteomes" id="UP000314983"/>
    </source>
</evidence>
<feature type="signal peptide" evidence="7">
    <location>
        <begin position="1"/>
        <end position="18"/>
    </location>
</feature>
<evidence type="ECO:0000256" key="7">
    <source>
        <dbReference type="SAM" id="SignalP"/>
    </source>
</evidence>
<evidence type="ECO:0000259" key="8">
    <source>
        <dbReference type="Pfam" id="PF10484"/>
    </source>
</evidence>
<proteinExistence type="inferred from homology"/>
<dbReference type="GeneTree" id="ENSGT00390000009030"/>
<comment type="similarity">
    <text evidence="2">Belongs to the mitochondrion-specific ribosomal protein mS23 family.</text>
</comment>
<evidence type="ECO:0000313" key="9">
    <source>
        <dbReference type="Ensembl" id="ENSEEEP00000017621.2"/>
    </source>
</evidence>
<evidence type="ECO:0000256" key="3">
    <source>
        <dbReference type="ARBA" id="ARBA00022980"/>
    </source>
</evidence>
<feature type="chain" id="PRO_5044338004" description="Small ribosomal subunit protein mS23" evidence="7">
    <location>
        <begin position="19"/>
        <end position="189"/>
    </location>
</feature>
<gene>
    <name evidence="9" type="primary">MRPS23</name>
</gene>
<reference evidence="9" key="5">
    <citation type="submission" date="2025-09" db="UniProtKB">
        <authorList>
            <consortium name="Ensembl"/>
        </authorList>
    </citation>
    <scope>IDENTIFICATION</scope>
</reference>
<organism evidence="9 10">
    <name type="scientific">Electrophorus electricus</name>
    <name type="common">Electric eel</name>
    <name type="synonym">Gymnotus electricus</name>
    <dbReference type="NCBI Taxonomy" id="8005"/>
    <lineage>
        <taxon>Eukaryota</taxon>
        <taxon>Metazoa</taxon>
        <taxon>Chordata</taxon>
        <taxon>Craniata</taxon>
        <taxon>Vertebrata</taxon>
        <taxon>Euteleostomi</taxon>
        <taxon>Actinopterygii</taxon>
        <taxon>Neopterygii</taxon>
        <taxon>Teleostei</taxon>
        <taxon>Ostariophysi</taxon>
        <taxon>Gymnotiformes</taxon>
        <taxon>Gymnotoidei</taxon>
        <taxon>Gymnotidae</taxon>
        <taxon>Electrophorus</taxon>
    </lineage>
</organism>
<dbReference type="GO" id="GO:0005840">
    <property type="term" value="C:ribosome"/>
    <property type="evidence" value="ECO:0007669"/>
    <property type="project" value="InterPro"/>
</dbReference>
<dbReference type="Ensembl" id="ENSEEET00000017819.2">
    <property type="protein sequence ID" value="ENSEEEP00000017621.2"/>
    <property type="gene ID" value="ENSEEEG00000008701.2"/>
</dbReference>
<protein>
    <recommendedName>
        <fullName evidence="6">Small ribosomal subunit protein mS23</fullName>
    </recommendedName>
</protein>
<reference evidence="10" key="1">
    <citation type="journal article" date="2014" name="Science">
        <title>Nonhuman genetics. Genomic basis for the convergent evolution of electric organs.</title>
        <authorList>
            <person name="Gallant J.R."/>
            <person name="Traeger L.L."/>
            <person name="Volkening J.D."/>
            <person name="Moffett H."/>
            <person name="Chen P.H."/>
            <person name="Novina C.D."/>
            <person name="Phillips G.N.Jr."/>
            <person name="Anand R."/>
            <person name="Wells G.B."/>
            <person name="Pinch M."/>
            <person name="Guth R."/>
            <person name="Unguez G.A."/>
            <person name="Albert J.S."/>
            <person name="Zakon H.H."/>
            <person name="Samanta M.P."/>
            <person name="Sussman M.R."/>
        </authorList>
    </citation>
    <scope>NUCLEOTIDE SEQUENCE [LARGE SCALE GENOMIC DNA]</scope>
</reference>
<name>A0A4W4F0B7_ELEEL</name>
<accession>A0A4W4F0B7</accession>
<evidence type="ECO:0000256" key="5">
    <source>
        <dbReference type="ARBA" id="ARBA00023274"/>
    </source>
</evidence>
<feature type="domain" description="Small ribosomal subunit protein mS23 conserved" evidence="8">
    <location>
        <begin position="15"/>
        <end position="131"/>
    </location>
</feature>
<reference evidence="9" key="4">
    <citation type="submission" date="2025-08" db="UniProtKB">
        <authorList>
            <consortium name="Ensembl"/>
        </authorList>
    </citation>
    <scope>IDENTIFICATION</scope>
</reference>
<evidence type="ECO:0000256" key="4">
    <source>
        <dbReference type="ARBA" id="ARBA00023128"/>
    </source>
</evidence>
<sequence length="189" mass="21422">MLCWSLFFPFLALPRVRDLMRSGVLQQTEKPVWFDVYAAFPPLREPVYVRPVRIVRMDAKDTVPEILYKEDEIRAKFFELYGSGPKVFDLTNTKFVSTCQRFVDKYSALESKGDVAPELLMEETGKALFAEGVMLRRKGGLAVEAKTHSSLFGMKLADMLAEQQVDTAIETSASEEHQQTVNNDRSTAS</sequence>
<keyword evidence="3" id="KW-0689">Ribosomal protein</keyword>
<dbReference type="AlphaFoldDB" id="A0A4W4F0B7"/>
<comment type="subcellular location">
    <subcellularLocation>
        <location evidence="1">Mitochondrion</location>
    </subcellularLocation>
</comment>
<reference evidence="10" key="2">
    <citation type="journal article" date="2017" name="Sci. Adv.">
        <title>A tail of two voltages: Proteomic comparison of the three electric organs of the electric eel.</title>
        <authorList>
            <person name="Traeger L.L."/>
            <person name="Sabat G."/>
            <person name="Barrett-Wilt G.A."/>
            <person name="Wells G.B."/>
            <person name="Sussman M.R."/>
        </authorList>
    </citation>
    <scope>NUCLEOTIDE SEQUENCE [LARGE SCALE GENOMIC DNA]</scope>
</reference>
<dbReference type="InterPro" id="IPR023611">
    <property type="entry name" value="mS23_dom_met"/>
</dbReference>
<keyword evidence="10" id="KW-1185">Reference proteome</keyword>
<dbReference type="GO" id="GO:0003735">
    <property type="term" value="F:structural constituent of ribosome"/>
    <property type="evidence" value="ECO:0007669"/>
    <property type="project" value="InterPro"/>
</dbReference>
<keyword evidence="7" id="KW-0732">Signal</keyword>
<keyword evidence="5" id="KW-0687">Ribonucleoprotein</keyword>
<dbReference type="Pfam" id="PF10484">
    <property type="entry name" value="MRP-S23"/>
    <property type="match status" value="1"/>
</dbReference>
<reference evidence="9" key="3">
    <citation type="submission" date="2020-05" db="EMBL/GenBank/DDBJ databases">
        <title>Electrophorus electricus (electric eel) genome, fEleEle1, primary haplotype.</title>
        <authorList>
            <person name="Myers G."/>
            <person name="Meyer A."/>
            <person name="Fedrigo O."/>
            <person name="Formenti G."/>
            <person name="Rhie A."/>
            <person name="Tracey A."/>
            <person name="Sims Y."/>
            <person name="Jarvis E.D."/>
        </authorList>
    </citation>
    <scope>NUCLEOTIDE SEQUENCE [LARGE SCALE GENOMIC DNA]</scope>
</reference>
<keyword evidence="4" id="KW-0496">Mitochondrion</keyword>
<dbReference type="Proteomes" id="UP000314983">
    <property type="component" value="Chromosome 15"/>
</dbReference>
<dbReference type="STRING" id="8005.ENSEEEP00000017621"/>
<dbReference type="CDD" id="cd23701">
    <property type="entry name" value="At1g26750"/>
    <property type="match status" value="1"/>
</dbReference>
<evidence type="ECO:0000256" key="1">
    <source>
        <dbReference type="ARBA" id="ARBA00004173"/>
    </source>
</evidence>
<dbReference type="PANTHER" id="PTHR15925:SF2">
    <property type="entry name" value="SMALL RIBOSOMAL SUBUNIT PROTEIN MS23"/>
    <property type="match status" value="1"/>
</dbReference>
<evidence type="ECO:0000256" key="2">
    <source>
        <dbReference type="ARBA" id="ARBA00009864"/>
    </source>
</evidence>
<dbReference type="InterPro" id="IPR059242">
    <property type="entry name" value="mS23_dom"/>
</dbReference>
<dbReference type="InterPro" id="IPR019520">
    <property type="entry name" value="Ribosomal_mS23_met"/>
</dbReference>
<evidence type="ECO:0000256" key="6">
    <source>
        <dbReference type="ARBA" id="ARBA00035137"/>
    </source>
</evidence>
<dbReference type="GO" id="GO:0006412">
    <property type="term" value="P:translation"/>
    <property type="evidence" value="ECO:0007669"/>
    <property type="project" value="InterPro"/>
</dbReference>